<sequence length="184" mass="21038">MTIIIVGAQTWPMKWQDELEPDSFNWMDLTPAAHCTQYAVREYTATLFNPRQPSLSHPEMLTACSNAEAMIVGRAYSKPDYCEFTNDKYIGHWSVEDLADCKTYFEGFRDVGCVASGSSLRRYEAHLMTLMPGDDGRIMCDTTPARLKGKSFSGPDSCVDWGKWGWWGIWWLEDPECEKLQVQL</sequence>
<protein>
    <submittedName>
        <fullName evidence="1">Uncharacterized protein</fullName>
    </submittedName>
</protein>
<gene>
    <name evidence="1" type="ORF">BDN72DRAFT_839871</name>
</gene>
<proteinExistence type="predicted"/>
<dbReference type="EMBL" id="ML208323">
    <property type="protein sequence ID" value="TFK69831.1"/>
    <property type="molecule type" value="Genomic_DNA"/>
</dbReference>
<evidence type="ECO:0000313" key="2">
    <source>
        <dbReference type="Proteomes" id="UP000308600"/>
    </source>
</evidence>
<name>A0ACD3AVN1_9AGAR</name>
<accession>A0ACD3AVN1</accession>
<evidence type="ECO:0000313" key="1">
    <source>
        <dbReference type="EMBL" id="TFK69831.1"/>
    </source>
</evidence>
<keyword evidence="2" id="KW-1185">Reference proteome</keyword>
<organism evidence="1 2">
    <name type="scientific">Pluteus cervinus</name>
    <dbReference type="NCBI Taxonomy" id="181527"/>
    <lineage>
        <taxon>Eukaryota</taxon>
        <taxon>Fungi</taxon>
        <taxon>Dikarya</taxon>
        <taxon>Basidiomycota</taxon>
        <taxon>Agaricomycotina</taxon>
        <taxon>Agaricomycetes</taxon>
        <taxon>Agaricomycetidae</taxon>
        <taxon>Agaricales</taxon>
        <taxon>Pluteineae</taxon>
        <taxon>Pluteaceae</taxon>
        <taxon>Pluteus</taxon>
    </lineage>
</organism>
<reference evidence="1 2" key="1">
    <citation type="journal article" date="2019" name="Nat. Ecol. Evol.">
        <title>Megaphylogeny resolves global patterns of mushroom evolution.</title>
        <authorList>
            <person name="Varga T."/>
            <person name="Krizsan K."/>
            <person name="Foldi C."/>
            <person name="Dima B."/>
            <person name="Sanchez-Garcia M."/>
            <person name="Sanchez-Ramirez S."/>
            <person name="Szollosi G.J."/>
            <person name="Szarkandi J.G."/>
            <person name="Papp V."/>
            <person name="Albert L."/>
            <person name="Andreopoulos W."/>
            <person name="Angelini C."/>
            <person name="Antonin V."/>
            <person name="Barry K.W."/>
            <person name="Bougher N.L."/>
            <person name="Buchanan P."/>
            <person name="Buyck B."/>
            <person name="Bense V."/>
            <person name="Catcheside P."/>
            <person name="Chovatia M."/>
            <person name="Cooper J."/>
            <person name="Damon W."/>
            <person name="Desjardin D."/>
            <person name="Finy P."/>
            <person name="Geml J."/>
            <person name="Haridas S."/>
            <person name="Hughes K."/>
            <person name="Justo A."/>
            <person name="Karasinski D."/>
            <person name="Kautmanova I."/>
            <person name="Kiss B."/>
            <person name="Kocsube S."/>
            <person name="Kotiranta H."/>
            <person name="LaButti K.M."/>
            <person name="Lechner B.E."/>
            <person name="Liimatainen K."/>
            <person name="Lipzen A."/>
            <person name="Lukacs Z."/>
            <person name="Mihaltcheva S."/>
            <person name="Morgado L.N."/>
            <person name="Niskanen T."/>
            <person name="Noordeloos M.E."/>
            <person name="Ohm R.A."/>
            <person name="Ortiz-Santana B."/>
            <person name="Ovrebo C."/>
            <person name="Racz N."/>
            <person name="Riley R."/>
            <person name="Savchenko A."/>
            <person name="Shiryaev A."/>
            <person name="Soop K."/>
            <person name="Spirin V."/>
            <person name="Szebenyi C."/>
            <person name="Tomsovsky M."/>
            <person name="Tulloss R.E."/>
            <person name="Uehling J."/>
            <person name="Grigoriev I.V."/>
            <person name="Vagvolgyi C."/>
            <person name="Papp T."/>
            <person name="Martin F.M."/>
            <person name="Miettinen O."/>
            <person name="Hibbett D.S."/>
            <person name="Nagy L.G."/>
        </authorList>
    </citation>
    <scope>NUCLEOTIDE SEQUENCE [LARGE SCALE GENOMIC DNA]</scope>
    <source>
        <strain evidence="1 2">NL-1719</strain>
    </source>
</reference>
<dbReference type="Proteomes" id="UP000308600">
    <property type="component" value="Unassembled WGS sequence"/>
</dbReference>